<evidence type="ECO:0000313" key="4">
    <source>
        <dbReference type="Proteomes" id="UP000477070"/>
    </source>
</evidence>
<dbReference type="Pfam" id="PF04074">
    <property type="entry name" value="DUF386"/>
    <property type="match status" value="1"/>
</dbReference>
<dbReference type="InterPro" id="IPR037012">
    <property type="entry name" value="NanQ/TabA/YiaL_sf"/>
</dbReference>
<dbReference type="Proteomes" id="UP000477070">
    <property type="component" value="Unassembled WGS sequence"/>
</dbReference>
<organism evidence="2 3">
    <name type="scientific">Helicobacter saguini</name>
    <dbReference type="NCBI Taxonomy" id="1548018"/>
    <lineage>
        <taxon>Bacteria</taxon>
        <taxon>Pseudomonadati</taxon>
        <taxon>Campylobacterota</taxon>
        <taxon>Epsilonproteobacteria</taxon>
        <taxon>Campylobacterales</taxon>
        <taxon>Helicobacteraceae</taxon>
        <taxon>Helicobacter</taxon>
    </lineage>
</organism>
<evidence type="ECO:0000313" key="3">
    <source>
        <dbReference type="Proteomes" id="UP000029714"/>
    </source>
</evidence>
<sequence length="180" mass="20421">MAIVTDFFSVKDSINANKNLQKVSDFLESLLLVESKSDFGAFSKNDFKKNKRVDLDNGIFAILQTYGLKKEKDAFFETHRKYVDFQLTLKGAEGFLLGDSKLFKVKKEYNDERDLIVYKRGLCVHRIFSVAGTLCVFLPCDVHAGGIKFSDLDSGLSKKDSKKVYKVVVKIPIDLVDFKI</sequence>
<dbReference type="SUPFAM" id="SSF51197">
    <property type="entry name" value="Clavaminate synthase-like"/>
    <property type="match status" value="1"/>
</dbReference>
<gene>
    <name evidence="1" type="ORF">DCO61_10170</name>
    <name evidence="2" type="ORF">LS64_002820</name>
</gene>
<dbReference type="PANTHER" id="PTHR34986:SF1">
    <property type="entry name" value="PROTEIN YIAL"/>
    <property type="match status" value="1"/>
</dbReference>
<reference evidence="2 3" key="1">
    <citation type="journal article" date="2014" name="Genome Announc.">
        <title>Draft genome sequences of eight enterohepatic helicobacter species isolated from both laboratory and wild rodents.</title>
        <authorList>
            <person name="Sheh A."/>
            <person name="Shen Z."/>
            <person name="Fox J.G."/>
        </authorList>
    </citation>
    <scope>NUCLEOTIDE SEQUENCE [LARGE SCALE GENOMIC DNA]</scope>
    <source>
        <strain evidence="2 3">MIT 97-6194</strain>
    </source>
</reference>
<dbReference type="PANTHER" id="PTHR34986">
    <property type="entry name" value="EVOLVED BETA-GALACTOSIDASE SUBUNIT BETA"/>
    <property type="match status" value="1"/>
</dbReference>
<reference evidence="2 3" key="2">
    <citation type="journal article" date="2016" name="Infect. Immun.">
        <title>Helicobacter saguini, a Novel Helicobacter Isolated from Cotton-Top Tamarins with Ulcerative Colitis, Has Proinflammatory Properties and Induces Typhlocolitis and Dysplasia in Gnotobiotic IL-10-/- Mice.</title>
        <authorList>
            <person name="Shen Z."/>
            <person name="Mannion A."/>
            <person name="Whary M.T."/>
            <person name="Muthupalani S."/>
            <person name="Sheh A."/>
            <person name="Feng Y."/>
            <person name="Gong G."/>
            <person name="Vandamme P."/>
            <person name="Holcombe H.R."/>
            <person name="Paster B.J."/>
            <person name="Fox J.G."/>
        </authorList>
    </citation>
    <scope>NUCLEOTIDE SEQUENCE [LARGE SCALE GENOMIC DNA]</scope>
    <source>
        <strain evidence="2 3">MIT 97-6194</strain>
    </source>
</reference>
<accession>A0A347VPZ3</accession>
<dbReference type="OrthoDB" id="6196468at2"/>
<dbReference type="NCBIfam" id="TIGR00022">
    <property type="entry name" value="YhcH/YjgK/YiaL family protein"/>
    <property type="match status" value="1"/>
</dbReference>
<dbReference type="GO" id="GO:0005829">
    <property type="term" value="C:cytosol"/>
    <property type="evidence" value="ECO:0007669"/>
    <property type="project" value="TreeGrafter"/>
</dbReference>
<reference evidence="2" key="3">
    <citation type="submission" date="2018-04" db="EMBL/GenBank/DDBJ databases">
        <authorList>
            <person name="Sheh A."/>
            <person name="Shen Z."/>
            <person name="Mannion A.J."/>
            <person name="Fox J.G."/>
        </authorList>
    </citation>
    <scope>NUCLEOTIDE SEQUENCE</scope>
    <source>
        <strain evidence="2">MIT 97-6194</strain>
    </source>
</reference>
<comment type="caution">
    <text evidence="2">The sequence shown here is derived from an EMBL/GenBank/DDBJ whole genome shotgun (WGS) entry which is preliminary data.</text>
</comment>
<name>A0A347VPZ3_9HELI</name>
<protein>
    <submittedName>
        <fullName evidence="2">DUF386 family protein</fullName>
    </submittedName>
</protein>
<dbReference type="EMBL" id="JRMP02000003">
    <property type="protein sequence ID" value="TLD95299.1"/>
    <property type="molecule type" value="Genomic_DNA"/>
</dbReference>
<reference evidence="1 4" key="4">
    <citation type="submission" date="2019-12" db="EMBL/GenBank/DDBJ databases">
        <title>Multi-Generational Helicobacter saguini Isolates.</title>
        <authorList>
            <person name="Mannion A."/>
            <person name="Shen Z."/>
            <person name="Fox J.G."/>
        </authorList>
    </citation>
    <scope>NUCLEOTIDE SEQUENCE [LARGE SCALE GENOMIC DNA]</scope>
    <source>
        <strain evidence="1">16-048</strain>
        <strain evidence="4">16-048 (F4)</strain>
    </source>
</reference>
<dbReference type="RefSeq" id="WP_118949383.1">
    <property type="nucleotide sequence ID" value="NZ_JRMP02000003.1"/>
</dbReference>
<dbReference type="STRING" id="1548018.LS64_00405"/>
<evidence type="ECO:0000313" key="1">
    <source>
        <dbReference type="EMBL" id="MWV70352.1"/>
    </source>
</evidence>
<evidence type="ECO:0000313" key="2">
    <source>
        <dbReference type="EMBL" id="TLD95299.1"/>
    </source>
</evidence>
<dbReference type="Gene3D" id="2.60.120.370">
    <property type="entry name" value="YhcH/YjgK/YiaL"/>
    <property type="match status" value="1"/>
</dbReference>
<keyword evidence="3" id="KW-1185">Reference proteome</keyword>
<dbReference type="Proteomes" id="UP000029714">
    <property type="component" value="Unassembled WGS sequence"/>
</dbReference>
<dbReference type="InterPro" id="IPR004375">
    <property type="entry name" value="NanQ/TabA/YiaL"/>
</dbReference>
<proteinExistence type="predicted"/>
<dbReference type="AlphaFoldDB" id="A0A347VPZ3"/>
<dbReference type="EMBL" id="QBIU01000002">
    <property type="protein sequence ID" value="MWV70352.1"/>
    <property type="molecule type" value="Genomic_DNA"/>
</dbReference>